<dbReference type="InterPro" id="IPR005950">
    <property type="entry name" value="ModA"/>
</dbReference>
<evidence type="ECO:0000256" key="4">
    <source>
        <dbReference type="ARBA" id="ARBA00022729"/>
    </source>
</evidence>
<evidence type="ECO:0000256" key="7">
    <source>
        <dbReference type="SAM" id="SignalP"/>
    </source>
</evidence>
<dbReference type="FunFam" id="3.40.190.10:FF:000035">
    <property type="entry name" value="Molybdate ABC transporter substrate-binding protein"/>
    <property type="match status" value="1"/>
</dbReference>
<sequence>MDGGRIRRYLWLDMTPREIRMRRRLALLGTLALAGGPARAQEPVTVFAAASLTDALRALAAEWQSRGRPAPRLSFAASSALARQIEQGAPADLFMSADEAWADYLQQRNLLADGTRSSPLGNSLVLVAPASAARPVALTRETNLASLLGPGGRIATGDPAHVPVGRYAQAALTWMGQWDAIAPRLARADNVRSALLLVERGEAPYGIVYATDAAAGSGVRIVGTFPAESHPPVTYPFALTRRAEGNAEARALLAFLTGPEAAPAWQRFGFSLAR</sequence>
<evidence type="ECO:0000256" key="1">
    <source>
        <dbReference type="ARBA" id="ARBA00009175"/>
    </source>
</evidence>
<evidence type="ECO:0000256" key="5">
    <source>
        <dbReference type="ARBA" id="ARBA00062515"/>
    </source>
</evidence>
<accession>A0A6J4HA40</accession>
<dbReference type="PANTHER" id="PTHR30632">
    <property type="entry name" value="MOLYBDATE-BINDING PERIPLASMIC PROTEIN"/>
    <property type="match status" value="1"/>
</dbReference>
<dbReference type="PIRSF" id="PIRSF004846">
    <property type="entry name" value="ModA"/>
    <property type="match status" value="1"/>
</dbReference>
<dbReference type="NCBIfam" id="NF007958">
    <property type="entry name" value="PRK10677.1"/>
    <property type="match status" value="1"/>
</dbReference>
<feature type="binding site" evidence="6">
    <location>
        <position position="191"/>
    </location>
    <ligand>
        <name>molybdate</name>
        <dbReference type="ChEBI" id="CHEBI:36264"/>
    </ligand>
</feature>
<feature type="binding site" evidence="6">
    <location>
        <position position="51"/>
    </location>
    <ligand>
        <name>molybdate</name>
        <dbReference type="ChEBI" id="CHEBI:36264"/>
    </ligand>
</feature>
<feature type="binding site" evidence="6">
    <location>
        <position position="209"/>
    </location>
    <ligand>
        <name>molybdate</name>
        <dbReference type="ChEBI" id="CHEBI:36264"/>
    </ligand>
</feature>
<dbReference type="GO" id="GO:1901359">
    <property type="term" value="F:tungstate binding"/>
    <property type="evidence" value="ECO:0007669"/>
    <property type="project" value="UniProtKB-ARBA"/>
</dbReference>
<dbReference type="GO" id="GO:0030288">
    <property type="term" value="C:outer membrane-bounded periplasmic space"/>
    <property type="evidence" value="ECO:0007669"/>
    <property type="project" value="TreeGrafter"/>
</dbReference>
<keyword evidence="4 7" id="KW-0732">Signal</keyword>
<dbReference type="GO" id="GO:0015689">
    <property type="term" value="P:molybdate ion transport"/>
    <property type="evidence" value="ECO:0007669"/>
    <property type="project" value="InterPro"/>
</dbReference>
<feature type="signal peptide" evidence="7">
    <location>
        <begin position="1"/>
        <end position="40"/>
    </location>
</feature>
<dbReference type="InterPro" id="IPR050682">
    <property type="entry name" value="ModA/WtpA"/>
</dbReference>
<dbReference type="Pfam" id="PF13531">
    <property type="entry name" value="SBP_bac_11"/>
    <property type="match status" value="1"/>
</dbReference>
<feature type="chain" id="PRO_5027072891" evidence="7">
    <location>
        <begin position="41"/>
        <end position="274"/>
    </location>
</feature>
<comment type="subunit">
    <text evidence="5">The complex is composed of two ATP-binding proteins (ModC), two transmembrane proteins (ModB) and a solute-binding protein (ModA).</text>
</comment>
<name>A0A6J4HA40_9PROT</name>
<protein>
    <submittedName>
        <fullName evidence="8">Molybdenum ABC transporter, substrate-binding protein ModA</fullName>
    </submittedName>
</protein>
<dbReference type="NCBIfam" id="TIGR01256">
    <property type="entry name" value="modA"/>
    <property type="match status" value="1"/>
</dbReference>
<keyword evidence="3 6" id="KW-0479">Metal-binding</keyword>
<dbReference type="Gene3D" id="3.40.190.10">
    <property type="entry name" value="Periplasmic binding protein-like II"/>
    <property type="match status" value="2"/>
</dbReference>
<proteinExistence type="inferred from homology"/>
<feature type="binding site" evidence="6">
    <location>
        <position position="78"/>
    </location>
    <ligand>
        <name>molybdate</name>
        <dbReference type="ChEBI" id="CHEBI:36264"/>
    </ligand>
</feature>
<dbReference type="GO" id="GO:0046872">
    <property type="term" value="F:metal ion binding"/>
    <property type="evidence" value="ECO:0007669"/>
    <property type="project" value="UniProtKB-KW"/>
</dbReference>
<comment type="similarity">
    <text evidence="1">Belongs to the bacterial solute-binding protein ModA family.</text>
</comment>
<dbReference type="SUPFAM" id="SSF53850">
    <property type="entry name" value="Periplasmic binding protein-like II"/>
    <property type="match status" value="1"/>
</dbReference>
<gene>
    <name evidence="8" type="ORF">AVDCRST_MAG27-231</name>
</gene>
<dbReference type="PANTHER" id="PTHR30632:SF17">
    <property type="entry name" value="MOLYBDATE-BINDING PROTEIN MODA"/>
    <property type="match status" value="1"/>
</dbReference>
<reference evidence="8" key="1">
    <citation type="submission" date="2020-02" db="EMBL/GenBank/DDBJ databases">
        <authorList>
            <person name="Meier V. D."/>
        </authorList>
    </citation>
    <scope>NUCLEOTIDE SEQUENCE</scope>
    <source>
        <strain evidence="8">AVDCRST_MAG27</strain>
    </source>
</reference>
<evidence type="ECO:0000313" key="8">
    <source>
        <dbReference type="EMBL" id="CAA9219326.1"/>
    </source>
</evidence>
<organism evidence="8">
    <name type="scientific">uncultured Craurococcus sp</name>
    <dbReference type="NCBI Taxonomy" id="1135998"/>
    <lineage>
        <taxon>Bacteria</taxon>
        <taxon>Pseudomonadati</taxon>
        <taxon>Pseudomonadota</taxon>
        <taxon>Alphaproteobacteria</taxon>
        <taxon>Acetobacterales</taxon>
        <taxon>Acetobacteraceae</taxon>
        <taxon>Craurococcus</taxon>
        <taxon>environmental samples</taxon>
    </lineage>
</organism>
<dbReference type="GO" id="GO:0030973">
    <property type="term" value="F:molybdate ion binding"/>
    <property type="evidence" value="ECO:0007669"/>
    <property type="project" value="TreeGrafter"/>
</dbReference>
<evidence type="ECO:0000256" key="2">
    <source>
        <dbReference type="ARBA" id="ARBA00022505"/>
    </source>
</evidence>
<evidence type="ECO:0000256" key="6">
    <source>
        <dbReference type="PIRSR" id="PIRSR004846-1"/>
    </source>
</evidence>
<dbReference type="AlphaFoldDB" id="A0A6J4HA40"/>
<keyword evidence="2 6" id="KW-0500">Molybdenum</keyword>
<dbReference type="EMBL" id="CADCTD010000008">
    <property type="protein sequence ID" value="CAA9219326.1"/>
    <property type="molecule type" value="Genomic_DNA"/>
</dbReference>
<evidence type="ECO:0000256" key="3">
    <source>
        <dbReference type="ARBA" id="ARBA00022723"/>
    </source>
</evidence>